<dbReference type="AlphaFoldDB" id="A0A8W8IY22"/>
<dbReference type="PANTHER" id="PTHR21724">
    <property type="entry name" value="SHKT DOMAIN-CONTAINING PROTEIN"/>
    <property type="match status" value="1"/>
</dbReference>
<name>A0A8W8IY22_MAGGI</name>
<dbReference type="Proteomes" id="UP000005408">
    <property type="component" value="Unassembled WGS sequence"/>
</dbReference>
<reference evidence="4" key="1">
    <citation type="submission" date="2022-08" db="UniProtKB">
        <authorList>
            <consortium name="EnsemblMetazoa"/>
        </authorList>
    </citation>
    <scope>IDENTIFICATION</scope>
    <source>
        <strain evidence="4">05x7-T-G4-1.051#20</strain>
    </source>
</reference>
<feature type="chain" id="PRO_5036490455" description="ShKT domain-containing protein" evidence="2">
    <location>
        <begin position="20"/>
        <end position="142"/>
    </location>
</feature>
<comment type="caution">
    <text evidence="1">Lacks conserved residue(s) required for the propagation of feature annotation.</text>
</comment>
<dbReference type="InterPro" id="IPR003582">
    <property type="entry name" value="ShKT_dom"/>
</dbReference>
<keyword evidence="5" id="KW-1185">Reference proteome</keyword>
<dbReference type="Gene3D" id="1.10.10.1940">
    <property type="match status" value="2"/>
</dbReference>
<protein>
    <recommendedName>
        <fullName evidence="3">ShKT domain-containing protein</fullName>
    </recommendedName>
</protein>
<dbReference type="PROSITE" id="PS51670">
    <property type="entry name" value="SHKT"/>
    <property type="match status" value="1"/>
</dbReference>
<evidence type="ECO:0000313" key="5">
    <source>
        <dbReference type="Proteomes" id="UP000005408"/>
    </source>
</evidence>
<dbReference type="OrthoDB" id="6121024at2759"/>
<evidence type="ECO:0000256" key="1">
    <source>
        <dbReference type="PROSITE-ProRule" id="PRU01005"/>
    </source>
</evidence>
<evidence type="ECO:0000256" key="2">
    <source>
        <dbReference type="SAM" id="SignalP"/>
    </source>
</evidence>
<dbReference type="PANTHER" id="PTHR21724:SF109">
    <property type="entry name" value="SHKT DOMAIN-CONTAINING PROTEIN"/>
    <property type="match status" value="1"/>
</dbReference>
<evidence type="ECO:0000313" key="4">
    <source>
        <dbReference type="EnsemblMetazoa" id="G16064.1:cds"/>
    </source>
</evidence>
<keyword evidence="2" id="KW-0732">Signal</keyword>
<accession>A0A8W8IY22</accession>
<sequence>MAAHLFPILIALLVHCTDGDVAKVMEDVTIIMVTVTTTESVNAVECRDAPDVDCLLYSSTKICDKDSIYYPWAKVRCPFYCGFCQRPTLTILCKDEIPNCEDYSRDLCTNPLYRIFREKNCRKSCKICTDFDSVPNTDSLVG</sequence>
<evidence type="ECO:0000259" key="3">
    <source>
        <dbReference type="PROSITE" id="PS51670"/>
    </source>
</evidence>
<dbReference type="EnsemblMetazoa" id="G16064.1">
    <property type="protein sequence ID" value="G16064.1:cds"/>
    <property type="gene ID" value="G16064"/>
</dbReference>
<dbReference type="OMA" id="LQQFCPK"/>
<proteinExistence type="predicted"/>
<dbReference type="Pfam" id="PF01549">
    <property type="entry name" value="ShK"/>
    <property type="match status" value="2"/>
</dbReference>
<feature type="domain" description="ShKT" evidence="3">
    <location>
        <begin position="93"/>
        <end position="128"/>
    </location>
</feature>
<feature type="signal peptide" evidence="2">
    <location>
        <begin position="1"/>
        <end position="19"/>
    </location>
</feature>
<organism evidence="4 5">
    <name type="scientific">Magallana gigas</name>
    <name type="common">Pacific oyster</name>
    <name type="synonym">Crassostrea gigas</name>
    <dbReference type="NCBI Taxonomy" id="29159"/>
    <lineage>
        <taxon>Eukaryota</taxon>
        <taxon>Metazoa</taxon>
        <taxon>Spiralia</taxon>
        <taxon>Lophotrochozoa</taxon>
        <taxon>Mollusca</taxon>
        <taxon>Bivalvia</taxon>
        <taxon>Autobranchia</taxon>
        <taxon>Pteriomorphia</taxon>
        <taxon>Ostreida</taxon>
        <taxon>Ostreoidea</taxon>
        <taxon>Ostreidae</taxon>
        <taxon>Magallana</taxon>
    </lineage>
</organism>
<dbReference type="SMART" id="SM00254">
    <property type="entry name" value="ShKT"/>
    <property type="match status" value="2"/>
</dbReference>